<dbReference type="Pfam" id="PF03486">
    <property type="entry name" value="HI0933_like"/>
    <property type="match status" value="1"/>
</dbReference>
<dbReference type="PANTHER" id="PTHR42887">
    <property type="entry name" value="OS12G0638800 PROTEIN"/>
    <property type="match status" value="1"/>
</dbReference>
<dbReference type="PRINTS" id="PR00411">
    <property type="entry name" value="PNDRDTASEI"/>
</dbReference>
<organism evidence="6 7">
    <name type="scientific">Rufibacter sediminis</name>
    <dbReference type="NCBI Taxonomy" id="2762756"/>
    <lineage>
        <taxon>Bacteria</taxon>
        <taxon>Pseudomonadati</taxon>
        <taxon>Bacteroidota</taxon>
        <taxon>Cytophagia</taxon>
        <taxon>Cytophagales</taxon>
        <taxon>Hymenobacteraceae</taxon>
        <taxon>Rufibacter</taxon>
    </lineage>
</organism>
<evidence type="ECO:0000313" key="6">
    <source>
        <dbReference type="EMBL" id="MBC3541657.1"/>
    </source>
</evidence>
<sequence>MQETVVIIGGGAAGFFGAITCAETNPSLRVILLEKTTKLLSKVKVSGGGRCNVTHACFQTSAFSQNYPRGQKALKKLLPYFSAEDTVAWFAKRGVPLKTESDGRMFPQSNTSDTIVDCLLQAARKAGVEIRTGTGVTQVEVHPDKSPVERFSLHLSSGERLTAAKLLVATGGNPKLEHYQWLQQLGHTIEAPVPSLFTLNVPSSPFKDLQGVSVPKAKVKLTGQKLETEGPLLITHWGLSGPAVLRFSAWGAKVMHGLAYTGTALVNWVPDLSEDQVRHQILQTRLSSPRKTVFTNALFQLPTRLWQRLCELAEVPEAVKWSELAGKAQNKLIELLLRTPFEVKGKTTFKEEFVTCGGIKLEELHLERMESRLVPGLFFAGEVVDIDGITGGFNFQAAWTGGYLAGKALAS</sequence>
<feature type="domain" description="RsdA/BaiN/AoA(So)-like Rossmann fold-like" evidence="4">
    <location>
        <begin position="4"/>
        <end position="407"/>
    </location>
</feature>
<keyword evidence="7" id="KW-1185">Reference proteome</keyword>
<dbReference type="InterPro" id="IPR023166">
    <property type="entry name" value="BaiN-like_dom_sf"/>
</dbReference>
<dbReference type="PANTHER" id="PTHR42887:SF2">
    <property type="entry name" value="OS12G0638800 PROTEIN"/>
    <property type="match status" value="1"/>
</dbReference>
<comment type="cofactor">
    <cofactor evidence="1">
        <name>FAD</name>
        <dbReference type="ChEBI" id="CHEBI:57692"/>
    </cofactor>
</comment>
<evidence type="ECO:0000256" key="1">
    <source>
        <dbReference type="ARBA" id="ARBA00001974"/>
    </source>
</evidence>
<dbReference type="EMBL" id="JACOAF010000042">
    <property type="protein sequence ID" value="MBC3541657.1"/>
    <property type="molecule type" value="Genomic_DNA"/>
</dbReference>
<dbReference type="Proteomes" id="UP000659698">
    <property type="component" value="Unassembled WGS sequence"/>
</dbReference>
<dbReference type="SUPFAM" id="SSF51905">
    <property type="entry name" value="FAD/NAD(P)-binding domain"/>
    <property type="match status" value="1"/>
</dbReference>
<proteinExistence type="predicted"/>
<dbReference type="Pfam" id="PF22780">
    <property type="entry name" value="HI0933_like_1st"/>
    <property type="match status" value="1"/>
</dbReference>
<dbReference type="Gene3D" id="3.50.50.60">
    <property type="entry name" value="FAD/NAD(P)-binding domain"/>
    <property type="match status" value="1"/>
</dbReference>
<reference evidence="6 7" key="1">
    <citation type="journal article" date="2019" name="Int. J. Syst. Evol. Microbiol.">
        <title>Rufibacter sediminis sp. nov., isolated from freshwater lake sediment.</title>
        <authorList>
            <person name="Qu J.H."/>
            <person name="Zhang L.J."/>
            <person name="Fu Y.H."/>
            <person name="Li H.F."/>
        </authorList>
    </citation>
    <scope>NUCLEOTIDE SEQUENCE [LARGE SCALE GENOMIC DNA]</scope>
    <source>
        <strain evidence="6 7">H-1</strain>
    </source>
</reference>
<protein>
    <submittedName>
        <fullName evidence="6">NAD(P)/FAD-dependent oxidoreductase</fullName>
    </submittedName>
</protein>
<name>A0ABR6VXL1_9BACT</name>
<dbReference type="Gene3D" id="1.10.8.260">
    <property type="entry name" value="HI0933 insert domain-like"/>
    <property type="match status" value="1"/>
</dbReference>
<evidence type="ECO:0000259" key="5">
    <source>
        <dbReference type="Pfam" id="PF22780"/>
    </source>
</evidence>
<evidence type="ECO:0000259" key="4">
    <source>
        <dbReference type="Pfam" id="PF03486"/>
    </source>
</evidence>
<dbReference type="Gene3D" id="2.40.30.10">
    <property type="entry name" value="Translation factors"/>
    <property type="match status" value="1"/>
</dbReference>
<dbReference type="InterPro" id="IPR055178">
    <property type="entry name" value="RsdA/BaiN/AoA(So)-like_dom"/>
</dbReference>
<dbReference type="InterPro" id="IPR036188">
    <property type="entry name" value="FAD/NAD-bd_sf"/>
</dbReference>
<keyword evidence="2" id="KW-0285">Flavoprotein</keyword>
<dbReference type="SUPFAM" id="SSF160996">
    <property type="entry name" value="HI0933 insert domain-like"/>
    <property type="match status" value="1"/>
</dbReference>
<dbReference type="NCBIfam" id="TIGR00275">
    <property type="entry name" value="aminoacetone oxidase family FAD-binding enzyme"/>
    <property type="match status" value="1"/>
</dbReference>
<dbReference type="PRINTS" id="PR00368">
    <property type="entry name" value="FADPNR"/>
</dbReference>
<dbReference type="InterPro" id="IPR057661">
    <property type="entry name" value="RsdA/BaiN/AoA(So)_Rossmann"/>
</dbReference>
<evidence type="ECO:0000313" key="7">
    <source>
        <dbReference type="Proteomes" id="UP000659698"/>
    </source>
</evidence>
<feature type="domain" description="RsdA/BaiN/AoA(So)-like insert" evidence="5">
    <location>
        <begin position="193"/>
        <end position="354"/>
    </location>
</feature>
<comment type="caution">
    <text evidence="6">The sequence shown here is derived from an EMBL/GenBank/DDBJ whole genome shotgun (WGS) entry which is preliminary data.</text>
</comment>
<accession>A0ABR6VXL1</accession>
<dbReference type="RefSeq" id="WP_186640773.1">
    <property type="nucleotide sequence ID" value="NZ_JACOAF010000042.1"/>
</dbReference>
<evidence type="ECO:0000256" key="2">
    <source>
        <dbReference type="ARBA" id="ARBA00022630"/>
    </source>
</evidence>
<dbReference type="InterPro" id="IPR004792">
    <property type="entry name" value="BaiN-like"/>
</dbReference>
<evidence type="ECO:0000256" key="3">
    <source>
        <dbReference type="ARBA" id="ARBA00022827"/>
    </source>
</evidence>
<gene>
    <name evidence="6" type="ORF">H7U12_18320</name>
</gene>
<keyword evidence="3" id="KW-0274">FAD</keyword>